<keyword evidence="1" id="KW-0472">Membrane</keyword>
<dbReference type="PATRIC" id="fig|1423727.3.peg.916"/>
<keyword evidence="3" id="KW-1185">Reference proteome</keyword>
<dbReference type="EMBL" id="AYZQ01000002">
    <property type="protein sequence ID" value="KRM71930.1"/>
    <property type="molecule type" value="Genomic_DNA"/>
</dbReference>
<organism evidence="2 3">
    <name type="scientific">Lacticaseibacillus brantae DSM 23927</name>
    <dbReference type="NCBI Taxonomy" id="1423727"/>
    <lineage>
        <taxon>Bacteria</taxon>
        <taxon>Bacillati</taxon>
        <taxon>Bacillota</taxon>
        <taxon>Bacilli</taxon>
        <taxon>Lactobacillales</taxon>
        <taxon>Lactobacillaceae</taxon>
        <taxon>Lacticaseibacillus</taxon>
    </lineage>
</organism>
<evidence type="ECO:0000313" key="3">
    <source>
        <dbReference type="Proteomes" id="UP000051672"/>
    </source>
</evidence>
<feature type="transmembrane region" description="Helical" evidence="1">
    <location>
        <begin position="16"/>
        <end position="37"/>
    </location>
</feature>
<proteinExistence type="predicted"/>
<protein>
    <recommendedName>
        <fullName evidence="4">Integral membrane protein</fullName>
    </recommendedName>
</protein>
<keyword evidence="1" id="KW-1133">Transmembrane helix</keyword>
<feature type="transmembrane region" description="Helical" evidence="1">
    <location>
        <begin position="101"/>
        <end position="120"/>
    </location>
</feature>
<sequence>MKIQGDNMKLTRGQSIGLITILLIGAVAFTSAAWFILKPASVIGKLSTVSFGISLMVGLIALAWYDGVVRTRMGRFCFDVIGGIILAYWVQFYIIGATPDLQYMVPAAGLVLLVSLIFSFRKSNAQRAKQLNQH</sequence>
<accession>A0A0R2AYR5</accession>
<comment type="caution">
    <text evidence="2">The sequence shown here is derived from an EMBL/GenBank/DDBJ whole genome shotgun (WGS) entry which is preliminary data.</text>
</comment>
<evidence type="ECO:0000313" key="2">
    <source>
        <dbReference type="EMBL" id="KRM71930.1"/>
    </source>
</evidence>
<gene>
    <name evidence="2" type="ORF">FC34_GL000910</name>
</gene>
<dbReference type="AlphaFoldDB" id="A0A0R2AYR5"/>
<keyword evidence="1" id="KW-0812">Transmembrane</keyword>
<feature type="transmembrane region" description="Helical" evidence="1">
    <location>
        <begin position="43"/>
        <end position="64"/>
    </location>
</feature>
<name>A0A0R2AYR5_9LACO</name>
<reference evidence="2 3" key="1">
    <citation type="journal article" date="2015" name="Genome Announc.">
        <title>Expanding the biotechnology potential of lactobacilli through comparative genomics of 213 strains and associated genera.</title>
        <authorList>
            <person name="Sun Z."/>
            <person name="Harris H.M."/>
            <person name="McCann A."/>
            <person name="Guo C."/>
            <person name="Argimon S."/>
            <person name="Zhang W."/>
            <person name="Yang X."/>
            <person name="Jeffery I.B."/>
            <person name="Cooney J.C."/>
            <person name="Kagawa T.F."/>
            <person name="Liu W."/>
            <person name="Song Y."/>
            <person name="Salvetti E."/>
            <person name="Wrobel A."/>
            <person name="Rasinkangas P."/>
            <person name="Parkhill J."/>
            <person name="Rea M.C."/>
            <person name="O'Sullivan O."/>
            <person name="Ritari J."/>
            <person name="Douillard F.P."/>
            <person name="Paul Ross R."/>
            <person name="Yang R."/>
            <person name="Briner A.E."/>
            <person name="Felis G.E."/>
            <person name="de Vos W.M."/>
            <person name="Barrangou R."/>
            <person name="Klaenhammer T.R."/>
            <person name="Caufield P.W."/>
            <person name="Cui Y."/>
            <person name="Zhang H."/>
            <person name="O'Toole P.W."/>
        </authorList>
    </citation>
    <scope>NUCLEOTIDE SEQUENCE [LARGE SCALE GENOMIC DNA]</scope>
    <source>
        <strain evidence="2 3">DSM 23927</strain>
    </source>
</reference>
<evidence type="ECO:0008006" key="4">
    <source>
        <dbReference type="Google" id="ProtNLM"/>
    </source>
</evidence>
<evidence type="ECO:0000256" key="1">
    <source>
        <dbReference type="SAM" id="Phobius"/>
    </source>
</evidence>
<dbReference type="Proteomes" id="UP000051672">
    <property type="component" value="Unassembled WGS sequence"/>
</dbReference>
<feature type="transmembrane region" description="Helical" evidence="1">
    <location>
        <begin position="76"/>
        <end position="95"/>
    </location>
</feature>